<accession>A0A075AGH7</accession>
<sequence length="153" mass="17511">MEQASFTFTFPSAFQQMIDPKEPPDDKWDPCDPTCTWLETLQKLGLIDNWNTSYTSKHSIRQFGKKLTARNPRTSISHHFLRCLPTNASEVTLTPSWKAYKMNSTLTLHNIFQISAYPSSTRIGNNLNSRIPKTFPGSSHYLINGEVGQERKM</sequence>
<dbReference type="EMBL" id="KL596693">
    <property type="protein sequence ID" value="KER28729.1"/>
    <property type="molecule type" value="Genomic_DNA"/>
</dbReference>
<dbReference type="AlphaFoldDB" id="A0A075AGH7"/>
<keyword evidence="2" id="KW-1185">Reference proteome</keyword>
<evidence type="ECO:0000313" key="2">
    <source>
        <dbReference type="Proteomes" id="UP000054324"/>
    </source>
</evidence>
<dbReference type="CTD" id="20318698"/>
<dbReference type="GeneID" id="20318698"/>
<gene>
    <name evidence="1" type="ORF">T265_04516</name>
</gene>
<reference evidence="1 2" key="1">
    <citation type="submission" date="2013-11" db="EMBL/GenBank/DDBJ databases">
        <title>Opisthorchis viverrini - life in the bile duct.</title>
        <authorList>
            <person name="Young N.D."/>
            <person name="Nagarajan N."/>
            <person name="Lin S.J."/>
            <person name="Korhonen P.K."/>
            <person name="Jex A.R."/>
            <person name="Hall R.S."/>
            <person name="Safavi-Hemami H."/>
            <person name="Kaewkong W."/>
            <person name="Bertrand D."/>
            <person name="Gao S."/>
            <person name="Seet Q."/>
            <person name="Wongkham S."/>
            <person name="Teh B.T."/>
            <person name="Wongkham C."/>
            <person name="Intapan P.M."/>
            <person name="Maleewong W."/>
            <person name="Yang X."/>
            <person name="Hu M."/>
            <person name="Wang Z."/>
            <person name="Hofmann A."/>
            <person name="Sternberg P.W."/>
            <person name="Tan P."/>
            <person name="Wang J."/>
            <person name="Gasser R.B."/>
        </authorList>
    </citation>
    <scope>NUCLEOTIDE SEQUENCE [LARGE SCALE GENOMIC DNA]</scope>
</reference>
<protein>
    <submittedName>
        <fullName evidence="1">Uncharacterized protein</fullName>
    </submittedName>
</protein>
<dbReference type="Proteomes" id="UP000054324">
    <property type="component" value="Unassembled WGS sequence"/>
</dbReference>
<evidence type="ECO:0000313" key="1">
    <source>
        <dbReference type="EMBL" id="KER28729.1"/>
    </source>
</evidence>
<dbReference type="RefSeq" id="XP_009167535.1">
    <property type="nucleotide sequence ID" value="XM_009169271.1"/>
</dbReference>
<organism evidence="1 2">
    <name type="scientific">Opisthorchis viverrini</name>
    <name type="common">Southeast Asian liver fluke</name>
    <dbReference type="NCBI Taxonomy" id="6198"/>
    <lineage>
        <taxon>Eukaryota</taxon>
        <taxon>Metazoa</taxon>
        <taxon>Spiralia</taxon>
        <taxon>Lophotrochozoa</taxon>
        <taxon>Platyhelminthes</taxon>
        <taxon>Trematoda</taxon>
        <taxon>Digenea</taxon>
        <taxon>Opisthorchiida</taxon>
        <taxon>Opisthorchiata</taxon>
        <taxon>Opisthorchiidae</taxon>
        <taxon>Opisthorchis</taxon>
    </lineage>
</organism>
<dbReference type="KEGG" id="ovi:T265_04516"/>
<proteinExistence type="predicted"/>
<name>A0A075AGH7_OPIVI</name>